<proteinExistence type="predicted"/>
<dbReference type="EMBL" id="PQFF01000082">
    <property type="protein sequence ID" value="RHZ84002.1"/>
    <property type="molecule type" value="Genomic_DNA"/>
</dbReference>
<accession>A0A397JAB2</accession>
<dbReference type="Proteomes" id="UP000266861">
    <property type="component" value="Unassembled WGS sequence"/>
</dbReference>
<organism evidence="1 2">
    <name type="scientific">Diversispora epigaea</name>
    <dbReference type="NCBI Taxonomy" id="1348612"/>
    <lineage>
        <taxon>Eukaryota</taxon>
        <taxon>Fungi</taxon>
        <taxon>Fungi incertae sedis</taxon>
        <taxon>Mucoromycota</taxon>
        <taxon>Glomeromycotina</taxon>
        <taxon>Glomeromycetes</taxon>
        <taxon>Diversisporales</taxon>
        <taxon>Diversisporaceae</taxon>
        <taxon>Diversispora</taxon>
    </lineage>
</organism>
<dbReference type="AlphaFoldDB" id="A0A397JAB2"/>
<dbReference type="OrthoDB" id="2426743at2759"/>
<dbReference type="PANTHER" id="PTHR31669:SF251">
    <property type="entry name" value="PROTEIN FAR1-RELATED SEQUENCE"/>
    <property type="match status" value="1"/>
</dbReference>
<evidence type="ECO:0000313" key="1">
    <source>
        <dbReference type="EMBL" id="RHZ84002.1"/>
    </source>
</evidence>
<reference evidence="1 2" key="1">
    <citation type="submission" date="2018-08" db="EMBL/GenBank/DDBJ databases">
        <title>Genome and evolution of the arbuscular mycorrhizal fungus Diversispora epigaea (formerly Glomus versiforme) and its bacterial endosymbionts.</title>
        <authorList>
            <person name="Sun X."/>
            <person name="Fei Z."/>
            <person name="Harrison M."/>
        </authorList>
    </citation>
    <scope>NUCLEOTIDE SEQUENCE [LARGE SCALE GENOMIC DNA]</scope>
    <source>
        <strain evidence="1 2">IT104</strain>
    </source>
</reference>
<dbReference type="STRING" id="1348612.A0A397JAB2"/>
<evidence type="ECO:0000313" key="2">
    <source>
        <dbReference type="Proteomes" id="UP000266861"/>
    </source>
</evidence>
<evidence type="ECO:0008006" key="3">
    <source>
        <dbReference type="Google" id="ProtNLM"/>
    </source>
</evidence>
<protein>
    <recommendedName>
        <fullName evidence="3">FAR1 domain-containing protein</fullName>
    </recommendedName>
</protein>
<comment type="caution">
    <text evidence="1">The sequence shown here is derived from an EMBL/GenBank/DDBJ whole genome shotgun (WGS) entry which is preliminary data.</text>
</comment>
<dbReference type="PANTHER" id="PTHR31669">
    <property type="entry name" value="PROTEIN FAR1-RELATED SEQUENCE 10-RELATED"/>
    <property type="match status" value="1"/>
</dbReference>
<sequence>MSSQDDIDQNWQKIENDVKAKLIKFLQSDEETISLDINNTIDSQDDIDQNWQKIENDVKAKLIKFLQSDEETISLDINNTIEYAFYLYYLKKLALTSGSSLRSKSNIVAIYYTIFDNEFKNLEAIKHYTGYKTNYIIYNDTKCTWPFFLDTYVSEEEENIDINNLQKEFDTLSNTDSIGSEDDNITFNIDLGDTFEDWNLAEKHIEKHATELGFEVIKCRIGRNKSGEINRCTFECKCSVNLYLSNDIINITLMCKEHNHPLLENIERILPKFQCLSPEILKKIEFLVNIGCGAAVTYEKLMQLQHEEHGWFVEAQLEGEDNHLTGLFWMRPSQIDLWRKFHDVAINDNTAQTNKYHMYLSLTIICLEKLNLEFERLREITRTIIHKAIEEKMIGLEKGINPHRLFQSSFRPLEEKWRKSYWPNLIKIENN</sequence>
<gene>
    <name evidence="1" type="ORF">Glove_86g91</name>
</gene>
<dbReference type="GO" id="GO:0006355">
    <property type="term" value="P:regulation of DNA-templated transcription"/>
    <property type="evidence" value="ECO:0007669"/>
    <property type="project" value="InterPro"/>
</dbReference>
<name>A0A397JAB2_9GLOM</name>
<keyword evidence="2" id="KW-1185">Reference proteome</keyword>
<dbReference type="InterPro" id="IPR031052">
    <property type="entry name" value="FHY3/FAR1"/>
</dbReference>